<evidence type="ECO:0000256" key="5">
    <source>
        <dbReference type="PIRSR" id="PIRSR001227-1"/>
    </source>
</evidence>
<gene>
    <name evidence="7" type="primary">acyII</name>
    <name evidence="7" type="ORF">GCM10007392_09220</name>
</gene>
<dbReference type="Pfam" id="PF01804">
    <property type="entry name" value="Penicil_amidase"/>
    <property type="match status" value="1"/>
</dbReference>
<sequence>MALSRPVRWVFRTLLLLLVLAAGGVAWVWWQLNGSLAPLDGELSLSGLNDRVSIERDAQGIPTIEASNRPDTAFALGVLHAQERYFQMDLLRRNSAGELAALVGPVAANYDQRIRLHQFRKRAQRAVAAMDTGSRRVLDAYTQGVNAGLNALSSPPFEYRLLRVQPEPWQAADSILTLYSMYLDLQPEWNERERSLAVMKDLLPADWYEFLTPRGGRWDAPVEGEAYRFEADFPQTPLTELQSGALAARDWEYRDEVQLGSNNWSASGDRTAYGAGMVSNDMHLGLNVPNIWYRASWILPGGDQRRVTGATLPGAPAMVVGSNQHIAWGFTNSNGDYHDSITLQTNAEGSEYLTPDGWEPFRVERESVDIKGGEPVEVDVRLTRWGPVIGEDHLGNLTALRWVAHDVEGANLNLIRMEKANTVYEALDVAAVSGVPGQNLNVVDDRGNQAWTIMGRLPRRFGFEENGFSAEQPSDWSAGNHGWNGYLSAAEYPRIVNPEPGRLWTANARIVDGQLDRVGWGGYALGARQQQIRDDLFALETFTEQDFLDIMLDDRAVFLERWQRLMLAVLDEETLADRPPLNRLHDQVENWQGRASKTSVGYRIVKRYRERVIDQTVGPVYDYLANASNAFWPGQVDNFLEYPVWALVNQQPERHLPEGFASWDDFMVRMAVDTLTELTQGEASLSDRTWGEANRLDITHPLSGALPTVLSNWLNMPAEPMDGDTYMPRVQSPDSGASERMVVAPGHEENGIFHMATGQSGHPLSSYYDRGHRDWVEGRPSRFLPGPTEWSLLLVPGQ</sequence>
<accession>A0A918K3S0</accession>
<evidence type="ECO:0000313" key="7">
    <source>
        <dbReference type="EMBL" id="GGX44581.1"/>
    </source>
</evidence>
<dbReference type="Gene3D" id="2.30.120.10">
    <property type="match status" value="1"/>
</dbReference>
<proteinExistence type="inferred from homology"/>
<dbReference type="SUPFAM" id="SSF56235">
    <property type="entry name" value="N-terminal nucleophile aminohydrolases (Ntn hydrolases)"/>
    <property type="match status" value="1"/>
</dbReference>
<keyword evidence="2" id="KW-0378">Hydrolase</keyword>
<dbReference type="InterPro" id="IPR029055">
    <property type="entry name" value="Ntn_hydrolases_N"/>
</dbReference>
<keyword evidence="3" id="KW-0865">Zymogen</keyword>
<dbReference type="Proteomes" id="UP000626148">
    <property type="component" value="Unassembled WGS sequence"/>
</dbReference>
<dbReference type="Gene3D" id="1.10.1400.10">
    <property type="match status" value="1"/>
</dbReference>
<dbReference type="InterPro" id="IPR043147">
    <property type="entry name" value="Penicillin_amidase_A-knob"/>
</dbReference>
<comment type="cofactor">
    <cofactor evidence="6">
        <name>Ca(2+)</name>
        <dbReference type="ChEBI" id="CHEBI:29108"/>
    </cofactor>
    <text evidence="6">Binds 1 Ca(2+) ion per dimer.</text>
</comment>
<dbReference type="Gene3D" id="1.10.439.10">
    <property type="entry name" value="Penicillin Amidohydrolase, domain 1"/>
    <property type="match status" value="1"/>
</dbReference>
<evidence type="ECO:0000256" key="1">
    <source>
        <dbReference type="ARBA" id="ARBA00006586"/>
    </source>
</evidence>
<dbReference type="GO" id="GO:0016811">
    <property type="term" value="F:hydrolase activity, acting on carbon-nitrogen (but not peptide) bonds, in linear amides"/>
    <property type="evidence" value="ECO:0007669"/>
    <property type="project" value="InterPro"/>
</dbReference>
<evidence type="ECO:0000313" key="8">
    <source>
        <dbReference type="Proteomes" id="UP000626148"/>
    </source>
</evidence>
<keyword evidence="6" id="KW-0106">Calcium</keyword>
<dbReference type="InterPro" id="IPR043146">
    <property type="entry name" value="Penicillin_amidase_N_B-knob"/>
</dbReference>
<keyword evidence="6" id="KW-0479">Metal-binding</keyword>
<dbReference type="InterPro" id="IPR023343">
    <property type="entry name" value="Penicillin_amidase_dom1"/>
</dbReference>
<dbReference type="EMBL" id="BMXR01000002">
    <property type="protein sequence ID" value="GGX44581.1"/>
    <property type="molecule type" value="Genomic_DNA"/>
</dbReference>
<dbReference type="InterPro" id="IPR002692">
    <property type="entry name" value="S45"/>
</dbReference>
<comment type="caution">
    <text evidence="7">The sequence shown here is derived from an EMBL/GenBank/DDBJ whole genome shotgun (WGS) entry which is preliminary data.</text>
</comment>
<dbReference type="PANTHER" id="PTHR34218">
    <property type="entry name" value="PEPTIDASE S45 PENICILLIN AMIDASE"/>
    <property type="match status" value="1"/>
</dbReference>
<feature type="active site" description="Nucleophile" evidence="5">
    <location>
        <position position="261"/>
    </location>
</feature>
<keyword evidence="8" id="KW-1185">Reference proteome</keyword>
<reference evidence="7" key="2">
    <citation type="submission" date="2020-09" db="EMBL/GenBank/DDBJ databases">
        <authorList>
            <person name="Sun Q."/>
            <person name="Kim S."/>
        </authorList>
    </citation>
    <scope>NUCLEOTIDE SEQUENCE</scope>
    <source>
        <strain evidence="7">KCTC 22169</strain>
    </source>
</reference>
<dbReference type="RefSeq" id="WP_189607320.1">
    <property type="nucleotide sequence ID" value="NZ_BMXR01000002.1"/>
</dbReference>
<reference evidence="7" key="1">
    <citation type="journal article" date="2014" name="Int. J. Syst. Evol. Microbiol.">
        <title>Complete genome sequence of Corynebacterium casei LMG S-19264T (=DSM 44701T), isolated from a smear-ripened cheese.</title>
        <authorList>
            <consortium name="US DOE Joint Genome Institute (JGI-PGF)"/>
            <person name="Walter F."/>
            <person name="Albersmeier A."/>
            <person name="Kalinowski J."/>
            <person name="Ruckert C."/>
        </authorList>
    </citation>
    <scope>NUCLEOTIDE SEQUENCE</scope>
    <source>
        <strain evidence="7">KCTC 22169</strain>
    </source>
</reference>
<evidence type="ECO:0000256" key="6">
    <source>
        <dbReference type="PIRSR" id="PIRSR001227-2"/>
    </source>
</evidence>
<evidence type="ECO:0000256" key="3">
    <source>
        <dbReference type="ARBA" id="ARBA00023145"/>
    </source>
</evidence>
<dbReference type="GO" id="GO:0017000">
    <property type="term" value="P:antibiotic biosynthetic process"/>
    <property type="evidence" value="ECO:0007669"/>
    <property type="project" value="InterPro"/>
</dbReference>
<dbReference type="CDD" id="cd03747">
    <property type="entry name" value="Ntn_PGA_like"/>
    <property type="match status" value="1"/>
</dbReference>
<organism evidence="7 8">
    <name type="scientific">Saccharospirillum salsuginis</name>
    <dbReference type="NCBI Taxonomy" id="418750"/>
    <lineage>
        <taxon>Bacteria</taxon>
        <taxon>Pseudomonadati</taxon>
        <taxon>Pseudomonadota</taxon>
        <taxon>Gammaproteobacteria</taxon>
        <taxon>Oceanospirillales</taxon>
        <taxon>Saccharospirillaceae</taxon>
        <taxon>Saccharospirillum</taxon>
    </lineage>
</organism>
<comment type="subunit">
    <text evidence="4">Heterodimer of an alpha subunit and a beta subunit processed from the same precursor.</text>
</comment>
<protein>
    <submittedName>
        <fullName evidence="7">Penicillin acylase</fullName>
    </submittedName>
</protein>
<evidence type="ECO:0000256" key="4">
    <source>
        <dbReference type="ARBA" id="ARBA00038735"/>
    </source>
</evidence>
<dbReference type="GO" id="GO:0046872">
    <property type="term" value="F:metal ion binding"/>
    <property type="evidence" value="ECO:0007669"/>
    <property type="project" value="UniProtKB-KW"/>
</dbReference>
<feature type="binding site" evidence="6">
    <location>
        <position position="339"/>
    </location>
    <ligand>
        <name>Ca(2+)</name>
        <dbReference type="ChEBI" id="CHEBI:29108"/>
    </ligand>
</feature>
<evidence type="ECO:0000256" key="2">
    <source>
        <dbReference type="ARBA" id="ARBA00022801"/>
    </source>
</evidence>
<comment type="similarity">
    <text evidence="1">Belongs to the peptidase S45 family.</text>
</comment>
<dbReference type="Gene3D" id="3.60.20.10">
    <property type="entry name" value="Glutamine Phosphoribosylpyrophosphate, subunit 1, domain 1"/>
    <property type="match status" value="1"/>
</dbReference>
<dbReference type="PANTHER" id="PTHR34218:SF4">
    <property type="entry name" value="ACYL-HOMOSERINE LACTONE ACYLASE QUIP"/>
    <property type="match status" value="1"/>
</dbReference>
<name>A0A918K3S0_9GAMM</name>
<feature type="binding site" evidence="6">
    <location>
        <position position="336"/>
    </location>
    <ligand>
        <name>Ca(2+)</name>
        <dbReference type="ChEBI" id="CHEBI:29108"/>
    </ligand>
</feature>
<dbReference type="AlphaFoldDB" id="A0A918K3S0"/>
<dbReference type="PIRSF" id="PIRSF001227">
    <property type="entry name" value="Pen_acylase"/>
    <property type="match status" value="1"/>
</dbReference>
<dbReference type="InterPro" id="IPR014395">
    <property type="entry name" value="Pen/GL7ACA/AHL_acylase"/>
</dbReference>